<protein>
    <submittedName>
        <fullName evidence="1">Uncharacterized protein</fullName>
    </submittedName>
</protein>
<reference evidence="1" key="1">
    <citation type="submission" date="2025-08" db="UniProtKB">
        <authorList>
            <consortium name="Ensembl"/>
        </authorList>
    </citation>
    <scope>IDENTIFICATION</scope>
</reference>
<evidence type="ECO:0000313" key="2">
    <source>
        <dbReference type="Proteomes" id="UP000694555"/>
    </source>
</evidence>
<dbReference type="Ensembl" id="ENSBJAT00000019436.1">
    <property type="protein sequence ID" value="ENSBJAP00000018914.1"/>
    <property type="gene ID" value="ENSBJAG00000012441.1"/>
</dbReference>
<organism evidence="1 2">
    <name type="scientific">Buteo japonicus</name>
    <dbReference type="NCBI Taxonomy" id="224669"/>
    <lineage>
        <taxon>Eukaryota</taxon>
        <taxon>Metazoa</taxon>
        <taxon>Chordata</taxon>
        <taxon>Craniata</taxon>
        <taxon>Vertebrata</taxon>
        <taxon>Euteleostomi</taxon>
        <taxon>Archelosauria</taxon>
        <taxon>Archosauria</taxon>
        <taxon>Dinosauria</taxon>
        <taxon>Saurischia</taxon>
        <taxon>Theropoda</taxon>
        <taxon>Coelurosauria</taxon>
        <taxon>Aves</taxon>
        <taxon>Neognathae</taxon>
        <taxon>Neoaves</taxon>
        <taxon>Telluraves</taxon>
        <taxon>Accipitrimorphae</taxon>
        <taxon>Accipitriformes</taxon>
        <taxon>Accipitridae</taxon>
        <taxon>Accipitrinae</taxon>
        <taxon>Buteo</taxon>
    </lineage>
</organism>
<dbReference type="AlphaFoldDB" id="A0A8C0BMD5"/>
<reference evidence="1" key="2">
    <citation type="submission" date="2025-09" db="UniProtKB">
        <authorList>
            <consortium name="Ensembl"/>
        </authorList>
    </citation>
    <scope>IDENTIFICATION</scope>
</reference>
<sequence>GMMGREQDSQSLSHMYPNDKEKKALQGRSYDVSCCSYSAWSQALPQCFVPACSSAIRFIVWHFFLPYSWILHLGSVTSLLTPCHHSHCCSITDLGCGIPECRTPADLSVRPAQLLSGLARRWK</sequence>
<name>A0A8C0BMD5_9AVES</name>
<keyword evidence="2" id="KW-1185">Reference proteome</keyword>
<proteinExistence type="predicted"/>
<accession>A0A8C0BMD5</accession>
<dbReference type="Proteomes" id="UP000694555">
    <property type="component" value="Unplaced"/>
</dbReference>
<evidence type="ECO:0000313" key="1">
    <source>
        <dbReference type="Ensembl" id="ENSBJAP00000018914.1"/>
    </source>
</evidence>